<accession>A0ABQ2V985</accession>
<comment type="caution">
    <text evidence="3">The sequence shown here is derived from an EMBL/GenBank/DDBJ whole genome shotgun (WGS) entry which is preliminary data.</text>
</comment>
<feature type="compositionally biased region" description="Basic and acidic residues" evidence="1">
    <location>
        <begin position="63"/>
        <end position="90"/>
    </location>
</feature>
<dbReference type="Proteomes" id="UP000654471">
    <property type="component" value="Unassembled WGS sequence"/>
</dbReference>
<reference evidence="4" key="1">
    <citation type="journal article" date="2019" name="Int. J. Syst. Evol. Microbiol.">
        <title>The Global Catalogue of Microorganisms (GCM) 10K type strain sequencing project: providing services to taxonomists for standard genome sequencing and annotation.</title>
        <authorList>
            <consortium name="The Broad Institute Genomics Platform"/>
            <consortium name="The Broad Institute Genome Sequencing Center for Infectious Disease"/>
            <person name="Wu L."/>
            <person name="Ma J."/>
        </authorList>
    </citation>
    <scope>NUCLEOTIDE SEQUENCE [LARGE SCALE GENOMIC DNA]</scope>
    <source>
        <strain evidence="4">JCM 3399</strain>
    </source>
</reference>
<dbReference type="RefSeq" id="WP_229852461.1">
    <property type="nucleotide sequence ID" value="NZ_BMRP01000015.1"/>
</dbReference>
<gene>
    <name evidence="3" type="ORF">GCM10010211_42990</name>
</gene>
<proteinExistence type="predicted"/>
<keyword evidence="4" id="KW-1185">Reference proteome</keyword>
<protein>
    <submittedName>
        <fullName evidence="3">Uncharacterized protein</fullName>
    </submittedName>
</protein>
<feature type="region of interest" description="Disordered" evidence="1">
    <location>
        <begin position="22"/>
        <end position="90"/>
    </location>
</feature>
<sequence length="90" mass="9043">MRMRTALAAAALCSAALMGPAGIAAADDGDHSGDLFGVGNQHMHDVTAQDSPSWIFGDGGEDGGEHGKKGGEHGKDGGEDGKKGGDHRSK</sequence>
<evidence type="ECO:0000256" key="1">
    <source>
        <dbReference type="SAM" id="MobiDB-lite"/>
    </source>
</evidence>
<keyword evidence="2" id="KW-0732">Signal</keyword>
<evidence type="ECO:0000256" key="2">
    <source>
        <dbReference type="SAM" id="SignalP"/>
    </source>
</evidence>
<dbReference type="EMBL" id="BMRP01000015">
    <property type="protein sequence ID" value="GGU72568.1"/>
    <property type="molecule type" value="Genomic_DNA"/>
</dbReference>
<name>A0ABQ2V985_9ACTN</name>
<evidence type="ECO:0000313" key="4">
    <source>
        <dbReference type="Proteomes" id="UP000654471"/>
    </source>
</evidence>
<feature type="signal peptide" evidence="2">
    <location>
        <begin position="1"/>
        <end position="26"/>
    </location>
</feature>
<evidence type="ECO:0000313" key="3">
    <source>
        <dbReference type="EMBL" id="GGU72568.1"/>
    </source>
</evidence>
<organism evidence="3 4">
    <name type="scientific">Streptomyces albospinus</name>
    <dbReference type="NCBI Taxonomy" id="285515"/>
    <lineage>
        <taxon>Bacteria</taxon>
        <taxon>Bacillati</taxon>
        <taxon>Actinomycetota</taxon>
        <taxon>Actinomycetes</taxon>
        <taxon>Kitasatosporales</taxon>
        <taxon>Streptomycetaceae</taxon>
        <taxon>Streptomyces</taxon>
    </lineage>
</organism>
<feature type="chain" id="PRO_5046730998" evidence="2">
    <location>
        <begin position="27"/>
        <end position="90"/>
    </location>
</feature>